<gene>
    <name evidence="3" type="ORF">ColLi_07014</name>
</gene>
<accession>A0AA37LTY9</accession>
<keyword evidence="4" id="KW-1185">Reference proteome</keyword>
<dbReference type="Proteomes" id="UP001055172">
    <property type="component" value="Unassembled WGS sequence"/>
</dbReference>
<feature type="transmembrane region" description="Helical" evidence="1">
    <location>
        <begin position="14"/>
        <end position="33"/>
    </location>
</feature>
<dbReference type="InterPro" id="IPR010730">
    <property type="entry name" value="HET"/>
</dbReference>
<evidence type="ECO:0000259" key="2">
    <source>
        <dbReference type="Pfam" id="PF06985"/>
    </source>
</evidence>
<evidence type="ECO:0000256" key="1">
    <source>
        <dbReference type="SAM" id="Phobius"/>
    </source>
</evidence>
<evidence type="ECO:0000313" key="3">
    <source>
        <dbReference type="EMBL" id="GJC84176.1"/>
    </source>
</evidence>
<dbReference type="InterPro" id="IPR052895">
    <property type="entry name" value="HetReg/Transcr_Mod"/>
</dbReference>
<keyword evidence="1" id="KW-0472">Membrane</keyword>
<comment type="caution">
    <text evidence="3">The sequence shown here is derived from an EMBL/GenBank/DDBJ whole genome shotgun (WGS) entry which is preliminary data.</text>
</comment>
<feature type="domain" description="Heterokaryon incompatibility" evidence="2">
    <location>
        <begin position="93"/>
        <end position="246"/>
    </location>
</feature>
<sequence>MPSAWAENAGASRLVLYALGAALLAAPVAYHAFYRDGDGLPSRVRRLVRRPPRYIHEPLVKGQFRLLHLLAGNPEDDVHVRLAVEPIDAAVRYHAVSYAWGTPGEPAYIACDGREIQVTKSLLAALKRWRRADEETVLWADSICIDQHNPLEKTHQIMLMAQIYSRAASVFIWLGSDDAHLGGIEDLIETALGVIPEAVDDPGKNRESAASFGARIGGAALQGLPWEALRSLLNHAWFDRKWVYQEAILNDKVWLYCGAFELPFGPVSELALRMTTFGIQALPNDGSISDTNLSTFPTRLYNLSMMRASTWFNGKQPIALLDVVKATRAFQCTDPRDHVLGILGLATDVEKDGIMSRDGLYSLSVQECYLRFAKSQLLEKRDLGVLSCAPQKVISDAVYPWYCRPYFRWRKRRLPNLPSWVPDLRHQEMDTVPTYAVRHGRFSAGGTQAGVIDIVNDKILTCSGMIVDAVGEQSVFWFDLPLPPTPRRVPYPLDTMDAFFARNTLRMLNFYKACVRLTSGSESVQDMSPEQLTALWKTLTCEKGQLSDRIDVDLSGSFQSMVTGLETWLNSEDPAEAERARSRFVASGMIVEPTVIAFGIARRLSRTSGGRLCMLPREARPGDAVCILLGSEVPFVIRPTRQGMYEMIGDAYVSGIMDGEALSSGMYDQVDVMLE</sequence>
<organism evidence="3 4">
    <name type="scientific">Colletotrichum liriopes</name>
    <dbReference type="NCBI Taxonomy" id="708192"/>
    <lineage>
        <taxon>Eukaryota</taxon>
        <taxon>Fungi</taxon>
        <taxon>Dikarya</taxon>
        <taxon>Ascomycota</taxon>
        <taxon>Pezizomycotina</taxon>
        <taxon>Sordariomycetes</taxon>
        <taxon>Hypocreomycetidae</taxon>
        <taxon>Glomerellales</taxon>
        <taxon>Glomerellaceae</taxon>
        <taxon>Colletotrichum</taxon>
        <taxon>Colletotrichum spaethianum species complex</taxon>
    </lineage>
</organism>
<reference evidence="3 4" key="1">
    <citation type="submission" date="2021-07" db="EMBL/GenBank/DDBJ databases">
        <title>Genome data of Colletotrichum spaethianum.</title>
        <authorList>
            <person name="Utami Y.D."/>
            <person name="Hiruma K."/>
        </authorList>
    </citation>
    <scope>NUCLEOTIDE SEQUENCE [LARGE SCALE GENOMIC DNA]</scope>
    <source>
        <strain evidence="3 4">MAFF 242679</strain>
    </source>
</reference>
<dbReference type="Pfam" id="PF26639">
    <property type="entry name" value="Het-6_barrel"/>
    <property type="match status" value="1"/>
</dbReference>
<dbReference type="AlphaFoldDB" id="A0AA37LTY9"/>
<protein>
    <submittedName>
        <fullName evidence="3">Heterokaryon incompatibility protein 6, OR allele</fullName>
    </submittedName>
</protein>
<dbReference type="PANTHER" id="PTHR24148:SF64">
    <property type="entry name" value="HETEROKARYON INCOMPATIBILITY DOMAIN-CONTAINING PROTEIN"/>
    <property type="match status" value="1"/>
</dbReference>
<proteinExistence type="predicted"/>
<dbReference type="PANTHER" id="PTHR24148">
    <property type="entry name" value="ANKYRIN REPEAT DOMAIN-CONTAINING PROTEIN 39 HOMOLOG-RELATED"/>
    <property type="match status" value="1"/>
</dbReference>
<keyword evidence="1" id="KW-1133">Transmembrane helix</keyword>
<keyword evidence="1" id="KW-0812">Transmembrane</keyword>
<evidence type="ECO:0000313" key="4">
    <source>
        <dbReference type="Proteomes" id="UP001055172"/>
    </source>
</evidence>
<name>A0AA37LTY9_9PEZI</name>
<dbReference type="EMBL" id="BPPX01000014">
    <property type="protein sequence ID" value="GJC84176.1"/>
    <property type="molecule type" value="Genomic_DNA"/>
</dbReference>
<dbReference type="Pfam" id="PF06985">
    <property type="entry name" value="HET"/>
    <property type="match status" value="1"/>
</dbReference>